<accession>A0A5N7AWV7</accession>
<gene>
    <name evidence="1" type="ORF">BDV26DRAFT_44448</name>
</gene>
<proteinExistence type="predicted"/>
<dbReference type="Proteomes" id="UP000326198">
    <property type="component" value="Unassembled WGS sequence"/>
</dbReference>
<dbReference type="EMBL" id="ML736287">
    <property type="protein sequence ID" value="KAE8374337.1"/>
    <property type="molecule type" value="Genomic_DNA"/>
</dbReference>
<dbReference type="AlphaFoldDB" id="A0A5N7AWV7"/>
<evidence type="ECO:0000313" key="1">
    <source>
        <dbReference type="EMBL" id="KAE8374337.1"/>
    </source>
</evidence>
<evidence type="ECO:0000313" key="2">
    <source>
        <dbReference type="Proteomes" id="UP000326198"/>
    </source>
</evidence>
<protein>
    <submittedName>
        <fullName evidence="1">Uncharacterized protein</fullName>
    </submittedName>
</protein>
<keyword evidence="2" id="KW-1185">Reference proteome</keyword>
<reference evidence="1 2" key="1">
    <citation type="submission" date="2019-04" db="EMBL/GenBank/DDBJ databases">
        <title>Friends and foes A comparative genomics studyof 23 Aspergillus species from section Flavi.</title>
        <authorList>
            <consortium name="DOE Joint Genome Institute"/>
            <person name="Kjaerbolling I."/>
            <person name="Vesth T."/>
            <person name="Frisvad J.C."/>
            <person name="Nybo J.L."/>
            <person name="Theobald S."/>
            <person name="Kildgaard S."/>
            <person name="Isbrandt T."/>
            <person name="Kuo A."/>
            <person name="Sato A."/>
            <person name="Lyhne E.K."/>
            <person name="Kogle M.E."/>
            <person name="Wiebenga A."/>
            <person name="Kun R.S."/>
            <person name="Lubbers R.J."/>
            <person name="Makela M.R."/>
            <person name="Barry K."/>
            <person name="Chovatia M."/>
            <person name="Clum A."/>
            <person name="Daum C."/>
            <person name="Haridas S."/>
            <person name="He G."/>
            <person name="LaButti K."/>
            <person name="Lipzen A."/>
            <person name="Mondo S."/>
            <person name="Riley R."/>
            <person name="Salamov A."/>
            <person name="Simmons B.A."/>
            <person name="Magnuson J.K."/>
            <person name="Henrissat B."/>
            <person name="Mortensen U.H."/>
            <person name="Larsen T.O."/>
            <person name="Devries R.P."/>
            <person name="Grigoriev I.V."/>
            <person name="Machida M."/>
            <person name="Baker S.E."/>
            <person name="Andersen M.R."/>
        </authorList>
    </citation>
    <scope>NUCLEOTIDE SEQUENCE [LARGE SCALE GENOMIC DNA]</scope>
    <source>
        <strain evidence="1 2">IBT 29228</strain>
    </source>
</reference>
<organism evidence="1 2">
    <name type="scientific">Aspergillus bertholletiae</name>
    <dbReference type="NCBI Taxonomy" id="1226010"/>
    <lineage>
        <taxon>Eukaryota</taxon>
        <taxon>Fungi</taxon>
        <taxon>Dikarya</taxon>
        <taxon>Ascomycota</taxon>
        <taxon>Pezizomycotina</taxon>
        <taxon>Eurotiomycetes</taxon>
        <taxon>Eurotiomycetidae</taxon>
        <taxon>Eurotiales</taxon>
        <taxon>Aspergillaceae</taxon>
        <taxon>Aspergillus</taxon>
        <taxon>Aspergillus subgen. Circumdati</taxon>
    </lineage>
</organism>
<sequence length="113" mass="12990">MPHKLTIGGTRQQCGPLHFKFNNKIFYCRGACSVPSIVILYRRVIYNSITLARHYTAPYNDPNFPARLKVLDFSNNLWILGIASTIQILERKRRSSVGRSLNRHCTAALVWSR</sequence>
<name>A0A5N7AWV7_9EURO</name>